<dbReference type="Proteomes" id="UP000026981">
    <property type="component" value="Segment"/>
</dbReference>
<accession>A0A060AFS5</accession>
<sequence>MKQEELSTILENHEKWLRNGSGKKADLSNADLSYMDLKNVSLRKARLNNTNLSYANLSRADLSYADLSNANLSNADLWNANLKNINLSYANLSHAELGGAILSHADLNNTNLSNAELSWVSCWQDVRGLTIVTVQVDTRRSNNQISYVKEFDIWTTGCFQGTLEELRTSIEKTHKHNEKIRNRYYRVIDFILNEVAE</sequence>
<dbReference type="RefSeq" id="YP_009043028.1">
    <property type="nucleotide sequence ID" value="NC_024360.1"/>
</dbReference>
<protein>
    <recommendedName>
        <fullName evidence="3">Pentapeptide repeat-containing protein</fullName>
    </recommendedName>
</protein>
<name>A0A060AFS5_9CAUD</name>
<dbReference type="OrthoDB" id="18356at10239"/>
<evidence type="ECO:0000313" key="1">
    <source>
        <dbReference type="EMBL" id="AIA64386.1"/>
    </source>
</evidence>
<dbReference type="EMBL" id="KJ535722">
    <property type="protein sequence ID" value="AIA64386.1"/>
    <property type="molecule type" value="Genomic_DNA"/>
</dbReference>
<dbReference type="GeneID" id="19685047"/>
<dbReference type="Pfam" id="PF00805">
    <property type="entry name" value="Pentapeptide"/>
    <property type="match status" value="2"/>
</dbReference>
<dbReference type="InterPro" id="IPR001646">
    <property type="entry name" value="5peptide_repeat"/>
</dbReference>
<dbReference type="InterPro" id="IPR051082">
    <property type="entry name" value="Pentapeptide-BTB/POZ_domain"/>
</dbReference>
<evidence type="ECO:0000313" key="2">
    <source>
        <dbReference type="Proteomes" id="UP000026981"/>
    </source>
</evidence>
<dbReference type="KEGG" id="vg:19685047"/>
<proteinExistence type="predicted"/>
<reference evidence="1 2" key="1">
    <citation type="submission" date="2014-03" db="EMBL/GenBank/DDBJ databases">
        <title>Genome sequencing of lytic Listeria phages.</title>
        <authorList>
            <person name="Woolston J."/>
            <person name="Rajanna C."/>
            <person name="Abuladze T."/>
            <person name="Li M."/>
            <person name="Anderson B."/>
            <person name="Sulakvelidze A."/>
        </authorList>
    </citation>
    <scope>NUCLEOTIDE SEQUENCE [LARGE SCALE GENOMIC DNA]</scope>
    <source>
        <strain evidence="1">LMSP-25</strain>
    </source>
</reference>
<evidence type="ECO:0008006" key="3">
    <source>
        <dbReference type="Google" id="ProtNLM"/>
    </source>
</evidence>
<organism evidence="1 2">
    <name type="scientific">Listeria phage LMSP-25</name>
    <dbReference type="NCBI Taxonomy" id="1486421"/>
    <lineage>
        <taxon>Viruses</taxon>
        <taxon>Duplodnaviria</taxon>
        <taxon>Heunggongvirae</taxon>
        <taxon>Uroviricota</taxon>
        <taxon>Caudoviricetes</taxon>
        <taxon>Herelleviridae</taxon>
        <taxon>Jasinskavirinae</taxon>
        <taxon>Pecentumvirus</taxon>
        <taxon>Pecentumvirus LMSP25</taxon>
    </lineage>
</organism>
<dbReference type="Gene3D" id="2.160.20.80">
    <property type="entry name" value="E3 ubiquitin-protein ligase SopA"/>
    <property type="match status" value="1"/>
</dbReference>
<keyword evidence="2" id="KW-1185">Reference proteome</keyword>
<dbReference type="PANTHER" id="PTHR14136">
    <property type="entry name" value="BTB_POZ DOMAIN-CONTAINING PROTEIN KCTD9"/>
    <property type="match status" value="1"/>
</dbReference>
<dbReference type="PANTHER" id="PTHR14136:SF17">
    <property type="entry name" value="BTB_POZ DOMAIN-CONTAINING PROTEIN KCTD9"/>
    <property type="match status" value="1"/>
</dbReference>
<dbReference type="SUPFAM" id="SSF141571">
    <property type="entry name" value="Pentapeptide repeat-like"/>
    <property type="match status" value="1"/>
</dbReference>